<dbReference type="Proteomes" id="UP000054399">
    <property type="component" value="Unassembled WGS sequence"/>
</dbReference>
<reference evidence="3 4" key="2">
    <citation type="submission" date="2024-01" db="EMBL/GenBank/DDBJ databases">
        <title>Comparative genomics of Cryptococcus and Kwoniella reveals pathogenesis evolution and contrasting modes of karyotype evolution via chromosome fusion or intercentromeric recombination.</title>
        <authorList>
            <person name="Coelho M.A."/>
            <person name="David-Palma M."/>
            <person name="Shea T."/>
            <person name="Bowers K."/>
            <person name="Mcginley-Smith S."/>
            <person name="Mohammad A.W."/>
            <person name="Gnirke A."/>
            <person name="Yurkov A.M."/>
            <person name="Nowrousian M."/>
            <person name="Sun S."/>
            <person name="Cuomo C.A."/>
            <person name="Heitman J."/>
        </authorList>
    </citation>
    <scope>NUCLEOTIDE SEQUENCE [LARGE SCALE GENOMIC DNA]</scope>
    <source>
        <strain evidence="3 4">IND107</strain>
    </source>
</reference>
<dbReference type="InterPro" id="IPR039588">
    <property type="entry name" value="FBXO4"/>
</dbReference>
<dbReference type="SUPFAM" id="SSF50998">
    <property type="entry name" value="Quinoprotein alcohol dehydrogenase-like"/>
    <property type="match status" value="1"/>
</dbReference>
<protein>
    <recommendedName>
        <fullName evidence="2">F-box domain-containing protein</fullName>
    </recommendedName>
</protein>
<evidence type="ECO:0000313" key="4">
    <source>
        <dbReference type="Proteomes" id="UP000054399"/>
    </source>
</evidence>
<proteinExistence type="predicted"/>
<dbReference type="SUPFAM" id="SSF81383">
    <property type="entry name" value="F-box domain"/>
    <property type="match status" value="1"/>
</dbReference>
<gene>
    <name evidence="3" type="ORF">I308_103323</name>
</gene>
<name>A0ABR3BSU6_9TREE</name>
<evidence type="ECO:0000256" key="1">
    <source>
        <dbReference type="SAM" id="MobiDB-lite"/>
    </source>
</evidence>
<feature type="compositionally biased region" description="Low complexity" evidence="1">
    <location>
        <begin position="118"/>
        <end position="128"/>
    </location>
</feature>
<dbReference type="Gene3D" id="2.130.10.10">
    <property type="entry name" value="YVTN repeat-like/Quinoprotein amine dehydrogenase"/>
    <property type="match status" value="1"/>
</dbReference>
<dbReference type="InterPro" id="IPR015943">
    <property type="entry name" value="WD40/YVTN_repeat-like_dom_sf"/>
</dbReference>
<dbReference type="InterPro" id="IPR019775">
    <property type="entry name" value="WD40_repeat_CS"/>
</dbReference>
<evidence type="ECO:0000313" key="3">
    <source>
        <dbReference type="EMBL" id="KAL0250020.1"/>
    </source>
</evidence>
<dbReference type="PANTHER" id="PTHR16008:SF4">
    <property type="entry name" value="F-BOX ONLY PROTEIN 4"/>
    <property type="match status" value="1"/>
</dbReference>
<dbReference type="InterPro" id="IPR011047">
    <property type="entry name" value="Quinoprotein_ADH-like_sf"/>
</dbReference>
<dbReference type="RefSeq" id="XP_066614207.1">
    <property type="nucleotide sequence ID" value="XM_066757823.1"/>
</dbReference>
<dbReference type="Pfam" id="PF12937">
    <property type="entry name" value="F-box-like"/>
    <property type="match status" value="1"/>
</dbReference>
<keyword evidence="4" id="KW-1185">Reference proteome</keyword>
<dbReference type="Gene3D" id="1.20.1280.50">
    <property type="match status" value="1"/>
</dbReference>
<accession>A0ABR3BSU6</accession>
<dbReference type="InterPro" id="IPR036047">
    <property type="entry name" value="F-box-like_dom_sf"/>
</dbReference>
<dbReference type="EMBL" id="ATAM02000005">
    <property type="protein sequence ID" value="KAL0250020.1"/>
    <property type="molecule type" value="Genomic_DNA"/>
</dbReference>
<dbReference type="PROSITE" id="PS00678">
    <property type="entry name" value="WD_REPEATS_1"/>
    <property type="match status" value="1"/>
</dbReference>
<feature type="region of interest" description="Disordered" evidence="1">
    <location>
        <begin position="180"/>
        <end position="210"/>
    </location>
</feature>
<organism evidence="3 4">
    <name type="scientific">Cryptococcus tetragattii IND107</name>
    <dbReference type="NCBI Taxonomy" id="1296105"/>
    <lineage>
        <taxon>Eukaryota</taxon>
        <taxon>Fungi</taxon>
        <taxon>Dikarya</taxon>
        <taxon>Basidiomycota</taxon>
        <taxon>Agaricomycotina</taxon>
        <taxon>Tremellomycetes</taxon>
        <taxon>Tremellales</taxon>
        <taxon>Cryptococcaceae</taxon>
        <taxon>Cryptococcus</taxon>
        <taxon>Cryptococcus gattii species complex</taxon>
    </lineage>
</organism>
<feature type="region of interest" description="Disordered" evidence="1">
    <location>
        <begin position="106"/>
        <end position="134"/>
    </location>
</feature>
<sequence>MPKRQRPPSSSGPPAKRSIATRHSIADLFPLQEIFLRILSFLSANELAKVQGVSKYWQIMSLDPQLWKRLYLAKYPHPHQSRLIQTPESPKTTPMTVAGSLRPIARLPSRAFPPPSPSRTSSASASLPGTPGKLEEVKHDNRAEAFGSLDMVGQYVRNDGVDWKMMLRLGTNWSNGNVLSQTTMSLPPSPSPSVHPSEVLPPSVPSSVPPTPHTQHLALFPSFIFTASPDSPLVYCYPSPASHTNSPIGIIPPPPGWSSPSRPDNVTAICADQAVAFPEEGDGERNLPARMAVFYQSGGFVVLSVRLSSSSSNRGVTWVRDAVCPGQSRPPSIRRRMYAQDRGDPIVYASMYSRLLVACSKAFHLSVFDLQSGQLPRRITTMRSDVSFHPATLTLLPSFPGDKDSGKLVADHGTSQSFQVALTYSTPVYPSSWTIAVQEFSILLPPISSLSTPSVSRGPTYHVSPRSTAGEPIWPRKIRPAVGVKGAAKSVGTDGRWCVLAGEGNRVEVFSLPSSSSPNSTDCDDGIIKHSQTLVTHSSIIASVALASGRCVSGCKDGKVLVWELDDDAEAGNSDDGGGGDGGRGERGKMDKTMGYVEVRKGGRRSTWKGASGPYCSQDNAVDKEEGARHEGLPHPQSISSAARTLFLPQPPKTQNQIEERDGRKEIRCLAFDEEKIVGVVRGGKEEAIKVWNFG</sequence>
<comment type="caution">
    <text evidence="3">The sequence shown here is derived from an EMBL/GenBank/DDBJ whole genome shotgun (WGS) entry which is preliminary data.</text>
</comment>
<evidence type="ECO:0000259" key="2">
    <source>
        <dbReference type="Pfam" id="PF12937"/>
    </source>
</evidence>
<dbReference type="GeneID" id="91990179"/>
<dbReference type="InterPro" id="IPR001810">
    <property type="entry name" value="F-box_dom"/>
</dbReference>
<feature type="domain" description="F-box" evidence="2">
    <location>
        <begin position="33"/>
        <end position="72"/>
    </location>
</feature>
<dbReference type="PANTHER" id="PTHR16008">
    <property type="entry name" value="F-BOX ONLY PROTEIN 4"/>
    <property type="match status" value="1"/>
</dbReference>
<reference evidence="4" key="1">
    <citation type="submission" date="2015-01" db="EMBL/GenBank/DDBJ databases">
        <title>The Genome Sequence of Cryptococcus gattii MMRL2647.</title>
        <authorList>
            <consortium name="The Broad Institute Genomics Platform"/>
            <person name="Cuomo C."/>
            <person name="Litvintseva A."/>
            <person name="Chen Y."/>
            <person name="Heitman J."/>
            <person name="Sun S."/>
            <person name="Springer D."/>
            <person name="Dromer F."/>
            <person name="Young S."/>
            <person name="Zeng Q."/>
            <person name="Gargeya S."/>
            <person name="Abouelleil A."/>
            <person name="Alvarado L."/>
            <person name="Chapman S.B."/>
            <person name="Gainer-Dewar J."/>
            <person name="Goldberg J."/>
            <person name="Griggs A."/>
            <person name="Gujja S."/>
            <person name="Hansen M."/>
            <person name="Howarth C."/>
            <person name="Imamovic A."/>
            <person name="Larimer J."/>
            <person name="Murphy C."/>
            <person name="Naylor J."/>
            <person name="Pearson M."/>
            <person name="Priest M."/>
            <person name="Roberts A."/>
            <person name="Saif S."/>
            <person name="Shea T."/>
            <person name="Sykes S."/>
            <person name="Wortman J."/>
            <person name="Nusbaum C."/>
            <person name="Birren B."/>
        </authorList>
    </citation>
    <scope>NUCLEOTIDE SEQUENCE [LARGE SCALE GENOMIC DNA]</scope>
    <source>
        <strain evidence="4">IND107</strain>
    </source>
</reference>
<feature type="region of interest" description="Disordered" evidence="1">
    <location>
        <begin position="569"/>
        <end position="590"/>
    </location>
</feature>